<accession>A0ABT4MFF1</accession>
<comment type="caution">
    <text evidence="6">The sequence shown here is derived from an EMBL/GenBank/DDBJ whole genome shotgun (WGS) entry which is preliminary data.</text>
</comment>
<dbReference type="Pfam" id="PF00135">
    <property type="entry name" value="COesterase"/>
    <property type="match status" value="1"/>
</dbReference>
<dbReference type="Proteomes" id="UP001081071">
    <property type="component" value="Unassembled WGS sequence"/>
</dbReference>
<dbReference type="Gene3D" id="3.40.50.1820">
    <property type="entry name" value="alpha/beta hydrolase"/>
    <property type="match status" value="1"/>
</dbReference>
<feature type="compositionally biased region" description="Polar residues" evidence="4">
    <location>
        <begin position="29"/>
        <end position="44"/>
    </location>
</feature>
<dbReference type="EC" id="3.1.1.-" evidence="3"/>
<sequence>MAALRRANDNAEAFGGYPDSITVLGESAGGTSTFATSPRQRPKG</sequence>
<evidence type="ECO:0000256" key="3">
    <source>
        <dbReference type="RuleBase" id="RU361235"/>
    </source>
</evidence>
<reference evidence="6" key="1">
    <citation type="submission" date="2022-12" db="EMBL/GenBank/DDBJ databases">
        <authorList>
            <person name="Krivoruchko A.V."/>
            <person name="Elkin A."/>
        </authorList>
    </citation>
    <scope>NUCLEOTIDE SEQUENCE</scope>
    <source>
        <strain evidence="6">IEGM 1391</strain>
    </source>
</reference>
<evidence type="ECO:0000256" key="1">
    <source>
        <dbReference type="ARBA" id="ARBA00005964"/>
    </source>
</evidence>
<organism evidence="6 7">
    <name type="scientific">Rhodococcus ruber</name>
    <dbReference type="NCBI Taxonomy" id="1830"/>
    <lineage>
        <taxon>Bacteria</taxon>
        <taxon>Bacillati</taxon>
        <taxon>Actinomycetota</taxon>
        <taxon>Actinomycetes</taxon>
        <taxon>Mycobacteriales</taxon>
        <taxon>Nocardiaceae</taxon>
        <taxon>Rhodococcus</taxon>
    </lineage>
</organism>
<dbReference type="EMBL" id="JAPWIJ010000005">
    <property type="protein sequence ID" value="MCZ4519424.1"/>
    <property type="molecule type" value="Genomic_DNA"/>
</dbReference>
<dbReference type="SUPFAM" id="SSF53474">
    <property type="entry name" value="alpha/beta-Hydrolases"/>
    <property type="match status" value="1"/>
</dbReference>
<evidence type="ECO:0000256" key="2">
    <source>
        <dbReference type="ARBA" id="ARBA00022801"/>
    </source>
</evidence>
<comment type="similarity">
    <text evidence="1 3">Belongs to the type-B carboxylesterase/lipase family.</text>
</comment>
<dbReference type="InterPro" id="IPR029058">
    <property type="entry name" value="AB_hydrolase_fold"/>
</dbReference>
<protein>
    <recommendedName>
        <fullName evidence="3">Carboxylic ester hydrolase</fullName>
        <ecNumber evidence="3">3.1.1.-</ecNumber>
    </recommendedName>
</protein>
<name>A0ABT4MFF1_9NOCA</name>
<keyword evidence="2 3" id="KW-0378">Hydrolase</keyword>
<proteinExistence type="inferred from homology"/>
<feature type="region of interest" description="Disordered" evidence="4">
    <location>
        <begin position="25"/>
        <end position="44"/>
    </location>
</feature>
<evidence type="ECO:0000259" key="5">
    <source>
        <dbReference type="Pfam" id="PF00135"/>
    </source>
</evidence>
<keyword evidence="7" id="KW-1185">Reference proteome</keyword>
<dbReference type="InterPro" id="IPR002018">
    <property type="entry name" value="CarbesteraseB"/>
</dbReference>
<evidence type="ECO:0000313" key="7">
    <source>
        <dbReference type="Proteomes" id="UP001081071"/>
    </source>
</evidence>
<gene>
    <name evidence="6" type="ORF">O4220_12945</name>
</gene>
<dbReference type="InterPro" id="IPR019826">
    <property type="entry name" value="Carboxylesterase_B_AS"/>
</dbReference>
<dbReference type="RefSeq" id="WP_269604794.1">
    <property type="nucleotide sequence ID" value="NZ_JAPWIJ010000005.1"/>
</dbReference>
<dbReference type="PROSITE" id="PS00122">
    <property type="entry name" value="CARBOXYLESTERASE_B_1"/>
    <property type="match status" value="1"/>
</dbReference>
<evidence type="ECO:0000256" key="4">
    <source>
        <dbReference type="SAM" id="MobiDB-lite"/>
    </source>
</evidence>
<evidence type="ECO:0000313" key="6">
    <source>
        <dbReference type="EMBL" id="MCZ4519424.1"/>
    </source>
</evidence>
<feature type="domain" description="Carboxylesterase type B" evidence="5">
    <location>
        <begin position="2"/>
        <end position="33"/>
    </location>
</feature>